<organism evidence="2 3">
    <name type="scientific">Microbacterium pseudoresistens</name>
    <dbReference type="NCBI Taxonomy" id="640634"/>
    <lineage>
        <taxon>Bacteria</taxon>
        <taxon>Bacillati</taxon>
        <taxon>Actinomycetota</taxon>
        <taxon>Actinomycetes</taxon>
        <taxon>Micrococcales</taxon>
        <taxon>Microbacteriaceae</taxon>
        <taxon>Microbacterium</taxon>
    </lineage>
</organism>
<sequence>MLRKELWDVALDQYGYVTERDARNLGAAPGELARLARRDKLDRVGHGIYRFPELPATERDEYMLAVLWANTPGAALSHDTALAVYELCDINPDRIHVTVLKGHRVNKRGGDAYILHRAPLAESDFSWWQGIRTVTEKTAIQQGIDTGVPVHLLRVATDTARERGRITVAEATDLTAKIEAKYV</sequence>
<dbReference type="AlphaFoldDB" id="A0A7Y9ESM6"/>
<evidence type="ECO:0000313" key="2">
    <source>
        <dbReference type="EMBL" id="NYD53222.1"/>
    </source>
</evidence>
<accession>A0A7Y9ESM6</accession>
<dbReference type="Proteomes" id="UP000552045">
    <property type="component" value="Unassembled WGS sequence"/>
</dbReference>
<dbReference type="EMBL" id="JACCBH010000001">
    <property type="protein sequence ID" value="NYD53222.1"/>
    <property type="molecule type" value="Genomic_DNA"/>
</dbReference>
<proteinExistence type="predicted"/>
<dbReference type="InterPro" id="IPR025159">
    <property type="entry name" value="AbiEi_N"/>
</dbReference>
<dbReference type="RefSeq" id="WP_179430588.1">
    <property type="nucleotide sequence ID" value="NZ_BAABLC010000003.1"/>
</dbReference>
<feature type="domain" description="AbiEi antitoxin N-terminal" evidence="1">
    <location>
        <begin position="9"/>
        <end position="52"/>
    </location>
</feature>
<gene>
    <name evidence="2" type="ORF">BKA02_000277</name>
</gene>
<comment type="caution">
    <text evidence="2">The sequence shown here is derived from an EMBL/GenBank/DDBJ whole genome shotgun (WGS) entry which is preliminary data.</text>
</comment>
<protein>
    <submittedName>
        <fullName evidence="2">Putative transcriptional regulator of viral defense system</fullName>
    </submittedName>
</protein>
<name>A0A7Y9ESM6_9MICO</name>
<evidence type="ECO:0000313" key="3">
    <source>
        <dbReference type="Proteomes" id="UP000552045"/>
    </source>
</evidence>
<keyword evidence="3" id="KW-1185">Reference proteome</keyword>
<evidence type="ECO:0000259" key="1">
    <source>
        <dbReference type="Pfam" id="PF13338"/>
    </source>
</evidence>
<reference evidence="2 3" key="1">
    <citation type="submission" date="2020-07" db="EMBL/GenBank/DDBJ databases">
        <title>Sequencing the genomes of 1000 actinobacteria strains.</title>
        <authorList>
            <person name="Klenk H.-P."/>
        </authorList>
    </citation>
    <scope>NUCLEOTIDE SEQUENCE [LARGE SCALE GENOMIC DNA]</scope>
    <source>
        <strain evidence="2 3">DSM 22185</strain>
    </source>
</reference>
<dbReference type="Pfam" id="PF13338">
    <property type="entry name" value="AbiEi_4"/>
    <property type="match status" value="1"/>
</dbReference>